<dbReference type="AlphaFoldDB" id="A0A9P0YZ18"/>
<dbReference type="EMBL" id="CAMAPE010000013">
    <property type="protein sequence ID" value="CAH9080254.1"/>
    <property type="molecule type" value="Genomic_DNA"/>
</dbReference>
<name>A0A9P0YZ18_CUSEU</name>
<sequence>MSSSLFFPLHSSIASQPSPSLSPAPPPRLSSPAASPIWFSIVVASLRRFLIASLRRFLIASLRQFQFSSPLFFDFPYQGTPHRFIKEKCSTESRRTKPMPARGNKLKHAEIIRETVKDYKAN</sequence>
<gene>
    <name evidence="1" type="ORF">CEURO_LOCUS7395</name>
</gene>
<organism evidence="1 2">
    <name type="scientific">Cuscuta europaea</name>
    <name type="common">European dodder</name>
    <dbReference type="NCBI Taxonomy" id="41803"/>
    <lineage>
        <taxon>Eukaryota</taxon>
        <taxon>Viridiplantae</taxon>
        <taxon>Streptophyta</taxon>
        <taxon>Embryophyta</taxon>
        <taxon>Tracheophyta</taxon>
        <taxon>Spermatophyta</taxon>
        <taxon>Magnoliopsida</taxon>
        <taxon>eudicotyledons</taxon>
        <taxon>Gunneridae</taxon>
        <taxon>Pentapetalae</taxon>
        <taxon>asterids</taxon>
        <taxon>lamiids</taxon>
        <taxon>Solanales</taxon>
        <taxon>Convolvulaceae</taxon>
        <taxon>Cuscuteae</taxon>
        <taxon>Cuscuta</taxon>
        <taxon>Cuscuta subgen. Cuscuta</taxon>
    </lineage>
</organism>
<comment type="caution">
    <text evidence="1">The sequence shown here is derived from an EMBL/GenBank/DDBJ whole genome shotgun (WGS) entry which is preliminary data.</text>
</comment>
<protein>
    <submittedName>
        <fullName evidence="1">Uncharacterized protein</fullName>
    </submittedName>
</protein>
<proteinExistence type="predicted"/>
<evidence type="ECO:0000313" key="2">
    <source>
        <dbReference type="Proteomes" id="UP001152484"/>
    </source>
</evidence>
<dbReference type="Proteomes" id="UP001152484">
    <property type="component" value="Unassembled WGS sequence"/>
</dbReference>
<reference evidence="1" key="1">
    <citation type="submission" date="2022-07" db="EMBL/GenBank/DDBJ databases">
        <authorList>
            <person name="Macas J."/>
            <person name="Novak P."/>
            <person name="Neumann P."/>
        </authorList>
    </citation>
    <scope>NUCLEOTIDE SEQUENCE</scope>
</reference>
<keyword evidence="2" id="KW-1185">Reference proteome</keyword>
<accession>A0A9P0YZ18</accession>
<evidence type="ECO:0000313" key="1">
    <source>
        <dbReference type="EMBL" id="CAH9080254.1"/>
    </source>
</evidence>